<dbReference type="SUPFAM" id="SSF46689">
    <property type="entry name" value="Homeodomain-like"/>
    <property type="match status" value="2"/>
</dbReference>
<dbReference type="InterPro" id="IPR009057">
    <property type="entry name" value="Homeodomain-like_sf"/>
</dbReference>
<dbReference type="Proteomes" id="UP000306378">
    <property type="component" value="Unassembled WGS sequence"/>
</dbReference>
<accession>A0A5R8P0F6</accession>
<dbReference type="PANTHER" id="PTHR11019">
    <property type="entry name" value="HTH-TYPE TRANSCRIPTIONAL REGULATOR NIMR"/>
    <property type="match status" value="1"/>
</dbReference>
<dbReference type="GO" id="GO:0003700">
    <property type="term" value="F:DNA-binding transcription factor activity"/>
    <property type="evidence" value="ECO:0007669"/>
    <property type="project" value="InterPro"/>
</dbReference>
<evidence type="ECO:0000256" key="2">
    <source>
        <dbReference type="ARBA" id="ARBA00023163"/>
    </source>
</evidence>
<dbReference type="EMBL" id="VBUT01000001">
    <property type="protein sequence ID" value="TLF82586.1"/>
    <property type="molecule type" value="Genomic_DNA"/>
</dbReference>
<reference evidence="4 5" key="1">
    <citation type="submission" date="2019-05" db="EMBL/GenBank/DDBJ databases">
        <title>Genomes sequences of two Nocardia cyriacigeorgica environmental isolates, type strains Nocardia asteroides ATCC 19247 and Nocardia cyriacigeorgica DSM 44484.</title>
        <authorList>
            <person name="Vautrin F."/>
            <person name="Bergeron E."/>
            <person name="Dubost A."/>
            <person name="Abrouk D."/>
            <person name="Rodriguez Nava V."/>
            <person name="Pujic P."/>
        </authorList>
    </citation>
    <scope>NUCLEOTIDE SEQUENCE [LARGE SCALE GENOMIC DNA]</scope>
    <source>
        <strain evidence="4 5">EML 446</strain>
    </source>
</reference>
<name>A0A5R8P0F6_9NOCA</name>
<dbReference type="SMART" id="SM00342">
    <property type="entry name" value="HTH_ARAC"/>
    <property type="match status" value="1"/>
</dbReference>
<evidence type="ECO:0000313" key="4">
    <source>
        <dbReference type="EMBL" id="TLF82586.1"/>
    </source>
</evidence>
<dbReference type="Gene3D" id="1.10.10.60">
    <property type="entry name" value="Homeodomain-like"/>
    <property type="match status" value="1"/>
</dbReference>
<evidence type="ECO:0000256" key="1">
    <source>
        <dbReference type="ARBA" id="ARBA00023015"/>
    </source>
</evidence>
<dbReference type="AlphaFoldDB" id="A0A5R8P0F6"/>
<gene>
    <name evidence="4" type="ORF">FEK34_02325</name>
</gene>
<dbReference type="PANTHER" id="PTHR11019:SF159">
    <property type="entry name" value="TRANSCRIPTIONAL REGULATOR-RELATED"/>
    <property type="match status" value="1"/>
</dbReference>
<organism evidence="4 5">
    <name type="scientific">Nocardia cyriacigeorgica</name>
    <dbReference type="NCBI Taxonomy" id="135487"/>
    <lineage>
        <taxon>Bacteria</taxon>
        <taxon>Bacillati</taxon>
        <taxon>Actinomycetota</taxon>
        <taxon>Actinomycetes</taxon>
        <taxon>Mycobacteriales</taxon>
        <taxon>Nocardiaceae</taxon>
        <taxon>Nocardia</taxon>
    </lineage>
</organism>
<feature type="domain" description="HTH araC/xylS-type" evidence="3">
    <location>
        <begin position="151"/>
        <end position="248"/>
    </location>
</feature>
<evidence type="ECO:0000259" key="3">
    <source>
        <dbReference type="PROSITE" id="PS01124"/>
    </source>
</evidence>
<proteinExistence type="predicted"/>
<dbReference type="PROSITE" id="PS01124">
    <property type="entry name" value="HTH_ARAC_FAMILY_2"/>
    <property type="match status" value="1"/>
</dbReference>
<protein>
    <submittedName>
        <fullName evidence="4">AraC family transcriptional regulator</fullName>
    </submittedName>
</protein>
<dbReference type="RefSeq" id="WP_138446181.1">
    <property type="nucleotide sequence ID" value="NZ_VBUT01000001.1"/>
</dbReference>
<comment type="caution">
    <text evidence="4">The sequence shown here is derived from an EMBL/GenBank/DDBJ whole genome shotgun (WGS) entry which is preliminary data.</text>
</comment>
<evidence type="ECO:0000313" key="5">
    <source>
        <dbReference type="Proteomes" id="UP000306378"/>
    </source>
</evidence>
<dbReference type="InterPro" id="IPR018060">
    <property type="entry name" value="HTH_AraC"/>
</dbReference>
<dbReference type="Pfam" id="PF12833">
    <property type="entry name" value="HTH_18"/>
    <property type="match status" value="1"/>
</dbReference>
<keyword evidence="1" id="KW-0805">Transcription regulation</keyword>
<dbReference type="GO" id="GO:0043565">
    <property type="term" value="F:sequence-specific DNA binding"/>
    <property type="evidence" value="ECO:0007669"/>
    <property type="project" value="InterPro"/>
</dbReference>
<keyword evidence="2" id="KW-0804">Transcription</keyword>
<sequence length="280" mass="30141">MTRSALPETCSDTATAKLWIRPGHAVYLGPSLGLAAHSTAIASLGVGVDAPFRVRVADGPDITARSFLFRARVTHHLVDSQGRMLFCFFDPTSARMARCLGGMTRSIGGYATDHGREADIVALCRDPEPDVERLLELASIPVPTVRDPRIATIAAAIRADPARPQRARESAGLAGLSTSHFLRTFAEQTGTSFRRYVQWARMLRVGRAYATGHDLTRAAVDAGFASPSHFSDVFRAMFGLTPTAFLGVGGELHIIDDADRLAQPSPTAQRSHAAAQRSHP</sequence>